<name>A0A150XCL6_9BACT</name>
<accession>A0A150XCL6</accession>
<organism evidence="1 2">
    <name type="scientific">Roseivirga spongicola</name>
    <dbReference type="NCBI Taxonomy" id="333140"/>
    <lineage>
        <taxon>Bacteria</taxon>
        <taxon>Pseudomonadati</taxon>
        <taxon>Bacteroidota</taxon>
        <taxon>Cytophagia</taxon>
        <taxon>Cytophagales</taxon>
        <taxon>Roseivirgaceae</taxon>
        <taxon>Roseivirga</taxon>
    </lineage>
</organism>
<comment type="caution">
    <text evidence="1">The sequence shown here is derived from an EMBL/GenBank/DDBJ whole genome shotgun (WGS) entry which is preliminary data.</text>
</comment>
<evidence type="ECO:0000313" key="1">
    <source>
        <dbReference type="EMBL" id="KYG76441.1"/>
    </source>
</evidence>
<dbReference type="RefSeq" id="WP_068218972.1">
    <property type="nucleotide sequence ID" value="NZ_LRPC01000006.1"/>
</dbReference>
<dbReference type="STRING" id="333140.AWW68_19545"/>
<proteinExistence type="predicted"/>
<gene>
    <name evidence="1" type="ORF">AWW68_19545</name>
</gene>
<dbReference type="EMBL" id="LRPC01000006">
    <property type="protein sequence ID" value="KYG76441.1"/>
    <property type="molecule type" value="Genomic_DNA"/>
</dbReference>
<dbReference type="Proteomes" id="UP000075606">
    <property type="component" value="Unassembled WGS sequence"/>
</dbReference>
<keyword evidence="2" id="KW-1185">Reference proteome</keyword>
<evidence type="ECO:0000313" key="2">
    <source>
        <dbReference type="Proteomes" id="UP000075606"/>
    </source>
</evidence>
<reference evidence="1 2" key="1">
    <citation type="submission" date="2016-01" db="EMBL/GenBank/DDBJ databases">
        <title>Genome sequencing of Roseivirga spongicola UST030701-084.</title>
        <authorList>
            <person name="Selvaratnam C."/>
            <person name="Thevarajoo S."/>
            <person name="Goh K.M."/>
            <person name="Ee R."/>
            <person name="Chan K.-G."/>
            <person name="Chong C.S."/>
        </authorList>
    </citation>
    <scope>NUCLEOTIDE SEQUENCE [LARGE SCALE GENOMIC DNA]</scope>
    <source>
        <strain evidence="1 2">UST030701-084</strain>
    </source>
</reference>
<dbReference type="AlphaFoldDB" id="A0A150XCL6"/>
<sequence>MIDIKTVVQASYEKNMRMLARYNAIKDKVTSNFDDDGHMDVLRTSIEGNKQTALTHGIQLSNSFINKIKEEYRQYFEV</sequence>
<protein>
    <submittedName>
        <fullName evidence="1">Uncharacterized protein</fullName>
    </submittedName>
</protein>